<dbReference type="Proteomes" id="UP000489600">
    <property type="component" value="Unassembled WGS sequence"/>
</dbReference>
<dbReference type="EMBL" id="CABITT030000008">
    <property type="protein sequence ID" value="VVB15113.1"/>
    <property type="molecule type" value="Genomic_DNA"/>
</dbReference>
<sequence>MSRGQSYFITLIRNRTRQNYPDTQIRSLTVESRDNESKSEDQKSTGDGTSSALSYKEMAKTNNVLFSMWFFRWLCSNYDGYTPDPVSLNLLFGALLDANAVKAATSFLDTTRFNPEPELLEPYVKCLCKEGLVGEGCLKARKETRLFVETSPRNGRV</sequence>
<gene>
    <name evidence="2" type="ORF">ANE_LOCUS25557</name>
</gene>
<feature type="compositionally biased region" description="Basic and acidic residues" evidence="1">
    <location>
        <begin position="31"/>
        <end position="44"/>
    </location>
</feature>
<evidence type="ECO:0008006" key="4">
    <source>
        <dbReference type="Google" id="ProtNLM"/>
    </source>
</evidence>
<dbReference type="OrthoDB" id="185373at2759"/>
<name>A0A565CN10_9BRAS</name>
<comment type="caution">
    <text evidence="2">The sequence shown here is derived from an EMBL/GenBank/DDBJ whole genome shotgun (WGS) entry which is preliminary data.</text>
</comment>
<evidence type="ECO:0000313" key="2">
    <source>
        <dbReference type="EMBL" id="VVB15113.1"/>
    </source>
</evidence>
<accession>A0A565CN10</accession>
<evidence type="ECO:0000256" key="1">
    <source>
        <dbReference type="SAM" id="MobiDB-lite"/>
    </source>
</evidence>
<dbReference type="AlphaFoldDB" id="A0A565CN10"/>
<evidence type="ECO:0000313" key="3">
    <source>
        <dbReference type="Proteomes" id="UP000489600"/>
    </source>
</evidence>
<reference evidence="2" key="1">
    <citation type="submission" date="2019-07" db="EMBL/GenBank/DDBJ databases">
        <authorList>
            <person name="Dittberner H."/>
        </authorList>
    </citation>
    <scope>NUCLEOTIDE SEQUENCE [LARGE SCALE GENOMIC DNA]</scope>
</reference>
<feature type="region of interest" description="Disordered" evidence="1">
    <location>
        <begin position="29"/>
        <end position="51"/>
    </location>
</feature>
<organism evidence="2 3">
    <name type="scientific">Arabis nemorensis</name>
    <dbReference type="NCBI Taxonomy" id="586526"/>
    <lineage>
        <taxon>Eukaryota</taxon>
        <taxon>Viridiplantae</taxon>
        <taxon>Streptophyta</taxon>
        <taxon>Embryophyta</taxon>
        <taxon>Tracheophyta</taxon>
        <taxon>Spermatophyta</taxon>
        <taxon>Magnoliopsida</taxon>
        <taxon>eudicotyledons</taxon>
        <taxon>Gunneridae</taxon>
        <taxon>Pentapetalae</taxon>
        <taxon>rosids</taxon>
        <taxon>malvids</taxon>
        <taxon>Brassicales</taxon>
        <taxon>Brassicaceae</taxon>
        <taxon>Arabideae</taxon>
        <taxon>Arabis</taxon>
    </lineage>
</organism>
<keyword evidence="3" id="KW-1185">Reference proteome</keyword>
<protein>
    <recommendedName>
        <fullName evidence="4">Pentatricopeptide repeat-containing protein</fullName>
    </recommendedName>
</protein>
<proteinExistence type="predicted"/>